<dbReference type="PANTHER" id="PTHR20992:SF9">
    <property type="entry name" value="AT15442P-RELATED"/>
    <property type="match status" value="1"/>
</dbReference>
<gene>
    <name evidence="2" type="ORF">GIS00_20160</name>
</gene>
<feature type="transmembrane region" description="Helical" evidence="1">
    <location>
        <begin position="116"/>
        <end position="135"/>
    </location>
</feature>
<keyword evidence="1" id="KW-0812">Transmembrane</keyword>
<feature type="transmembrane region" description="Helical" evidence="1">
    <location>
        <begin position="242"/>
        <end position="269"/>
    </location>
</feature>
<evidence type="ECO:0000313" key="3">
    <source>
        <dbReference type="Proteomes" id="UP000460221"/>
    </source>
</evidence>
<dbReference type="PANTHER" id="PTHR20992">
    <property type="entry name" value="AT15442P-RELATED"/>
    <property type="match status" value="1"/>
</dbReference>
<organism evidence="2 3">
    <name type="scientific">Nakamurella alba</name>
    <dbReference type="NCBI Taxonomy" id="2665158"/>
    <lineage>
        <taxon>Bacteria</taxon>
        <taxon>Bacillati</taxon>
        <taxon>Actinomycetota</taxon>
        <taxon>Actinomycetes</taxon>
        <taxon>Nakamurellales</taxon>
        <taxon>Nakamurellaceae</taxon>
        <taxon>Nakamurella</taxon>
    </lineage>
</organism>
<protein>
    <submittedName>
        <fullName evidence="2">DUF389 domain-containing protein</fullName>
    </submittedName>
</protein>
<feature type="transmembrane region" description="Helical" evidence="1">
    <location>
        <begin position="213"/>
        <end position="235"/>
    </location>
</feature>
<proteinExistence type="predicted"/>
<accession>A0A7K1FQ42</accession>
<feature type="transmembrane region" description="Helical" evidence="1">
    <location>
        <begin position="174"/>
        <end position="201"/>
    </location>
</feature>
<feature type="transmembrane region" description="Helical" evidence="1">
    <location>
        <begin position="141"/>
        <end position="162"/>
    </location>
</feature>
<keyword evidence="1" id="KW-0472">Membrane</keyword>
<dbReference type="AlphaFoldDB" id="A0A7K1FQ42"/>
<feature type="transmembrane region" description="Helical" evidence="1">
    <location>
        <begin position="275"/>
        <end position="297"/>
    </location>
</feature>
<evidence type="ECO:0000256" key="1">
    <source>
        <dbReference type="SAM" id="Phobius"/>
    </source>
</evidence>
<keyword evidence="3" id="KW-1185">Reference proteome</keyword>
<keyword evidence="1" id="KW-1133">Transmembrane helix</keyword>
<dbReference type="RefSeq" id="WP_322098200.1">
    <property type="nucleotide sequence ID" value="NZ_WLYK01000009.1"/>
</dbReference>
<dbReference type="EMBL" id="WLYK01000009">
    <property type="protein sequence ID" value="MTD16257.1"/>
    <property type="molecule type" value="Genomic_DNA"/>
</dbReference>
<evidence type="ECO:0000313" key="2">
    <source>
        <dbReference type="EMBL" id="MTD16257.1"/>
    </source>
</evidence>
<comment type="caution">
    <text evidence="2">The sequence shown here is derived from an EMBL/GenBank/DDBJ whole genome shotgun (WGS) entry which is preliminary data.</text>
</comment>
<name>A0A7K1FQ42_9ACTN</name>
<dbReference type="InterPro" id="IPR005240">
    <property type="entry name" value="DUF389"/>
</dbReference>
<dbReference type="Pfam" id="PF04087">
    <property type="entry name" value="DUF389"/>
    <property type="match status" value="1"/>
</dbReference>
<dbReference type="Proteomes" id="UP000460221">
    <property type="component" value="Unassembled WGS sequence"/>
</dbReference>
<reference evidence="2 3" key="1">
    <citation type="submission" date="2019-11" db="EMBL/GenBank/DDBJ databases">
        <authorList>
            <person name="Jiang L.-Q."/>
        </authorList>
    </citation>
    <scope>NUCLEOTIDE SEQUENCE [LARGE SCALE GENOMIC DNA]</scope>
    <source>
        <strain evidence="2 3">YIM 132087</strain>
    </source>
</reference>
<sequence>MFHLRLLVPAELTGRILELLVSYPGVAHVTSVPGGAKLPAGDLVEADVVREATDELIDELIAIGLCDDGAITGEDLVLVRSPEADRAEAESPGQSADSVIWQQVEERSEGEAALSGTYLTFLTIAALLAGIGIVLNSPITIVGAMVVGPEFGPLAALSVGLVRRRWSLVRGGALAIYAGFPIAMLITALLAALAVAAGLFGDRELDLSQQTEFIYEVGPFSLIVALLAGAAGMLSMTSGKSAALVGVFISVTTVPAAGYVSVAAVLGHWPQVGGAALQLAINLFGIVIAAVLTLVIVRRIDVYRAGRRGRRRA</sequence>